<name>A0A1Z1UW78_RHOHA</name>
<keyword evidence="2" id="KW-0614">Plasmid</keyword>
<geneLocation type="plasmid" evidence="2">
    <name>pVAPN1204</name>
</geneLocation>
<feature type="region of interest" description="Disordered" evidence="1">
    <location>
        <begin position="1"/>
        <end position="23"/>
    </location>
</feature>
<reference evidence="2" key="1">
    <citation type="journal article" date="2017" name="Genome Biol. Evol.">
        <title>Comparative Genomics of Rhodococcus equi Virulence Plasmids Indicates Host-Driven Evolution of the vap Pathogenicity Island.</title>
        <authorList>
            <person name="MacArthur I."/>
            <person name="Anastasi E."/>
            <person name="Alvarez S."/>
            <person name="Scortti M."/>
            <person name="Vazquez-Boland J.A."/>
        </authorList>
    </citation>
    <scope>NUCLEOTIDE SEQUENCE</scope>
    <source>
        <strain evidence="2">PAM1204</strain>
        <plasmid evidence="2">pVAPN1204</plasmid>
    </source>
</reference>
<accession>A0A1Z1UW78</accession>
<proteinExistence type="predicted"/>
<organism evidence="2">
    <name type="scientific">Rhodococcus hoagii</name>
    <name type="common">Corynebacterium equii</name>
    <dbReference type="NCBI Taxonomy" id="43767"/>
    <lineage>
        <taxon>Bacteria</taxon>
        <taxon>Bacillati</taxon>
        <taxon>Actinomycetota</taxon>
        <taxon>Actinomycetes</taxon>
        <taxon>Mycobacteriales</taxon>
        <taxon>Nocardiaceae</taxon>
        <taxon>Prescottella</taxon>
    </lineage>
</organism>
<feature type="compositionally biased region" description="Polar residues" evidence="1">
    <location>
        <begin position="1"/>
        <end position="18"/>
    </location>
</feature>
<dbReference type="AlphaFoldDB" id="A0A1Z1UW78"/>
<protein>
    <submittedName>
        <fullName evidence="2">Uncharacterized protein</fullName>
    </submittedName>
</protein>
<dbReference type="EMBL" id="KX443398">
    <property type="protein sequence ID" value="ARX59724.1"/>
    <property type="molecule type" value="Genomic_DNA"/>
</dbReference>
<evidence type="ECO:0000256" key="1">
    <source>
        <dbReference type="SAM" id="MobiDB-lite"/>
    </source>
</evidence>
<evidence type="ECO:0000313" key="2">
    <source>
        <dbReference type="EMBL" id="ARX59724.1"/>
    </source>
</evidence>
<sequence>MTTPAPQNTGTTSESSIPEATFSFGASGSVAGSSVDAFEVDLSDMLDGPGSSEVSMQSFDGGIAAGGGISVGGGVEVSIGAPGGIPEVSIDAGGQYGAYGSYDDVDLSVDADTGESEVSIDSAEAGLSGYGGAAGGVEFGVDLGVSPLDAVPEVAVDTGFEFAADNGFDIGGGYEHVEITQDDGAAM</sequence>
<dbReference type="RefSeq" id="WP_172687899.1">
    <property type="nucleotide sequence ID" value="NZ_KX443398.1"/>
</dbReference>
<gene>
    <name evidence="2" type="ORF">pVAPN1204_1240</name>
</gene>